<name>A5D5F4_PELTS</name>
<evidence type="ECO:0000313" key="7">
    <source>
        <dbReference type="Proteomes" id="UP000006556"/>
    </source>
</evidence>
<evidence type="ECO:0000256" key="2">
    <source>
        <dbReference type="ARBA" id="ARBA00022692"/>
    </source>
</evidence>
<proteinExistence type="predicted"/>
<keyword evidence="3 5" id="KW-1133">Transmembrane helix</keyword>
<dbReference type="KEGG" id="pth:PTH_0354"/>
<evidence type="ECO:0000256" key="1">
    <source>
        <dbReference type="ARBA" id="ARBA00004141"/>
    </source>
</evidence>
<evidence type="ECO:0000256" key="4">
    <source>
        <dbReference type="ARBA" id="ARBA00023136"/>
    </source>
</evidence>
<dbReference type="Pfam" id="PF02361">
    <property type="entry name" value="CbiQ"/>
    <property type="match status" value="1"/>
</dbReference>
<keyword evidence="7" id="KW-1185">Reference proteome</keyword>
<protein>
    <submittedName>
        <fullName evidence="6">ABC-type cobalt transport system, permease component CbiQ and related transporters</fullName>
    </submittedName>
</protein>
<keyword evidence="4 5" id="KW-0472">Membrane</keyword>
<gene>
    <name evidence="6" type="primary">CbiQ</name>
    <name evidence="6" type="ordered locus">PTH_0354</name>
</gene>
<keyword evidence="2 5" id="KW-0812">Transmembrane</keyword>
<dbReference type="PANTHER" id="PTHR33514">
    <property type="entry name" value="PROTEIN ABCI12, CHLOROPLASTIC"/>
    <property type="match status" value="1"/>
</dbReference>
<dbReference type="CDD" id="cd16914">
    <property type="entry name" value="EcfT"/>
    <property type="match status" value="1"/>
</dbReference>
<sequence length="264" mass="27906">MFGGVTFGQFIPKDSLLHRLDPRAKTACLLAAVLSVLAASGWPGMAAVLGLTMAAAALSGLKARFFLGTLRSLRVLLAVAFLAQALLTPGEALFGLGPLKVTREGLAAGADIFLRLSLLILLASLLTYTTSPIRLAAGLESLLSPFRRVGLPAHELAMMMTIAMRFVPTLLQEAEVIIKAQRSRGAGFAARSGPAGWAAGMLPLFVPLFAGALRRAEDLAVAMEARCYRGGANRTRMMELKLSRADFAALAVSLTVLAAVIYLR</sequence>
<reference evidence="7" key="1">
    <citation type="journal article" date="2008" name="Genome Res.">
        <title>The genome of Pelotomaculum thermopropionicum reveals niche-associated evolution in anaerobic microbiota.</title>
        <authorList>
            <person name="Kosaka T."/>
            <person name="Kato S."/>
            <person name="Shimoyama T."/>
            <person name="Ishii S."/>
            <person name="Abe T."/>
            <person name="Watanabe K."/>
        </authorList>
    </citation>
    <scope>NUCLEOTIDE SEQUENCE [LARGE SCALE GENOMIC DNA]</scope>
    <source>
        <strain evidence="7">DSM 13744 / JCM 10971 / SI</strain>
    </source>
</reference>
<dbReference type="AlphaFoldDB" id="A5D5F4"/>
<dbReference type="GO" id="GO:0005886">
    <property type="term" value="C:plasma membrane"/>
    <property type="evidence" value="ECO:0007669"/>
    <property type="project" value="UniProtKB-ARBA"/>
</dbReference>
<feature type="transmembrane region" description="Helical" evidence="5">
    <location>
        <begin position="106"/>
        <end position="128"/>
    </location>
</feature>
<dbReference type="EMBL" id="AP009389">
    <property type="protein sequence ID" value="BAF58535.1"/>
    <property type="molecule type" value="Genomic_DNA"/>
</dbReference>
<dbReference type="PANTHER" id="PTHR33514:SF13">
    <property type="entry name" value="PROTEIN ABCI12, CHLOROPLASTIC"/>
    <property type="match status" value="1"/>
</dbReference>
<comment type="subcellular location">
    <subcellularLocation>
        <location evidence="1">Membrane</location>
        <topology evidence="1">Multi-pass membrane protein</topology>
    </subcellularLocation>
</comment>
<dbReference type="HOGENOM" id="CLU_056469_2_2_9"/>
<dbReference type="eggNOG" id="COG0619">
    <property type="taxonomic scope" value="Bacteria"/>
</dbReference>
<dbReference type="Proteomes" id="UP000006556">
    <property type="component" value="Chromosome"/>
</dbReference>
<dbReference type="STRING" id="370438.PTH_0354"/>
<evidence type="ECO:0000256" key="5">
    <source>
        <dbReference type="SAM" id="Phobius"/>
    </source>
</evidence>
<evidence type="ECO:0000313" key="6">
    <source>
        <dbReference type="EMBL" id="BAF58535.1"/>
    </source>
</evidence>
<feature type="transmembrane region" description="Helical" evidence="5">
    <location>
        <begin position="42"/>
        <end position="61"/>
    </location>
</feature>
<organism evidence="6 7">
    <name type="scientific">Pelotomaculum thermopropionicum (strain DSM 13744 / JCM 10971 / SI)</name>
    <dbReference type="NCBI Taxonomy" id="370438"/>
    <lineage>
        <taxon>Bacteria</taxon>
        <taxon>Bacillati</taxon>
        <taxon>Bacillota</taxon>
        <taxon>Clostridia</taxon>
        <taxon>Eubacteriales</taxon>
        <taxon>Desulfotomaculaceae</taxon>
        <taxon>Pelotomaculum</taxon>
    </lineage>
</organism>
<evidence type="ECO:0000256" key="3">
    <source>
        <dbReference type="ARBA" id="ARBA00022989"/>
    </source>
</evidence>
<feature type="transmembrane region" description="Helical" evidence="5">
    <location>
        <begin position="245"/>
        <end position="263"/>
    </location>
</feature>
<feature type="transmembrane region" description="Helical" evidence="5">
    <location>
        <begin position="73"/>
        <end position="94"/>
    </location>
</feature>
<accession>A5D5F4</accession>
<dbReference type="InterPro" id="IPR003339">
    <property type="entry name" value="ABC/ECF_trnsptr_transmembrane"/>
</dbReference>
<feature type="transmembrane region" description="Helical" evidence="5">
    <location>
        <begin position="195"/>
        <end position="213"/>
    </location>
</feature>